<evidence type="ECO:0000313" key="1">
    <source>
        <dbReference type="EMBL" id="MBC5738761.1"/>
    </source>
</evidence>
<comment type="caution">
    <text evidence="1">The sequence shown here is derived from an EMBL/GenBank/DDBJ whole genome shotgun (WGS) entry which is preliminary data.</text>
</comment>
<dbReference type="Pfam" id="PF11536">
    <property type="entry name" value="DUF3226"/>
    <property type="match status" value="1"/>
</dbReference>
<accession>A0A8J6JFP1</accession>
<proteinExistence type="predicted"/>
<dbReference type="AlphaFoldDB" id="A0A8J6JFP1"/>
<dbReference type="RefSeq" id="WP_186920387.1">
    <property type="nucleotide sequence ID" value="NZ_JACOPQ010000021.1"/>
</dbReference>
<reference evidence="1" key="1">
    <citation type="submission" date="2020-08" db="EMBL/GenBank/DDBJ databases">
        <title>Genome public.</title>
        <authorList>
            <person name="Liu C."/>
            <person name="Sun Q."/>
        </authorList>
    </citation>
    <scope>NUCLEOTIDE SEQUENCE</scope>
    <source>
        <strain evidence="1">NSJ-52</strain>
    </source>
</reference>
<dbReference type="InterPro" id="IPR024508">
    <property type="entry name" value="DUF3226"/>
</dbReference>
<dbReference type="Gene3D" id="3.40.50.10620">
    <property type="entry name" value="PH0156-like domains"/>
    <property type="match status" value="1"/>
</dbReference>
<dbReference type="Proteomes" id="UP000607645">
    <property type="component" value="Unassembled WGS sequence"/>
</dbReference>
<keyword evidence="2" id="KW-1185">Reference proteome</keyword>
<dbReference type="EMBL" id="JACOPQ010000021">
    <property type="protein sequence ID" value="MBC5738761.1"/>
    <property type="molecule type" value="Genomic_DNA"/>
</dbReference>
<organism evidence="1 2">
    <name type="scientific">Lawsonibacter faecis</name>
    <dbReference type="NCBI Taxonomy" id="2763052"/>
    <lineage>
        <taxon>Bacteria</taxon>
        <taxon>Bacillati</taxon>
        <taxon>Bacillota</taxon>
        <taxon>Clostridia</taxon>
        <taxon>Eubacteriales</taxon>
        <taxon>Oscillospiraceae</taxon>
        <taxon>Lawsonibacter</taxon>
    </lineage>
</organism>
<protein>
    <submittedName>
        <fullName evidence="1">Uncharacterized protein</fullName>
    </submittedName>
</protein>
<name>A0A8J6JFP1_9FIRM</name>
<gene>
    <name evidence="1" type="ORF">H8S62_17255</name>
</gene>
<sequence length="255" mass="28812">MRSIILCEGKDDLWFIAYFLHKTDGWVIDKDFKKTWPYYKIKPKDHTQDVQYITSDANHTRDYASIWAVGGQDRMQDAINDILHINSSYPHSMIESIVIIKDCDARKHDDVVNELATWFSDTITLENHKICKYTTSANGQQIAMQIMPIVIPFDSEGAIETVLLHALAEHGAQESFIAAQASKYVHDLIASEKLSNYLTHNRQITKAEYSAAIAITNPDHSTELFKGLVMACPWEETKAIATHYGCISTAIASCQ</sequence>
<evidence type="ECO:0000313" key="2">
    <source>
        <dbReference type="Proteomes" id="UP000607645"/>
    </source>
</evidence>